<evidence type="ECO:0000259" key="1">
    <source>
        <dbReference type="Pfam" id="PF06445"/>
    </source>
</evidence>
<evidence type="ECO:0000313" key="3">
    <source>
        <dbReference type="Proteomes" id="UP000756530"/>
    </source>
</evidence>
<name>A0ABS6SWT3_9RHOB</name>
<comment type="caution">
    <text evidence="2">The sequence shown here is derived from an EMBL/GenBank/DDBJ whole genome shotgun (WGS) entry which is preliminary data.</text>
</comment>
<organism evidence="2 3">
    <name type="scientific">Maritimibacter dapengensis</name>
    <dbReference type="NCBI Taxonomy" id="2836868"/>
    <lineage>
        <taxon>Bacteria</taxon>
        <taxon>Pseudomonadati</taxon>
        <taxon>Pseudomonadota</taxon>
        <taxon>Alphaproteobacteria</taxon>
        <taxon>Rhodobacterales</taxon>
        <taxon>Roseobacteraceae</taxon>
        <taxon>Maritimibacter</taxon>
    </lineage>
</organism>
<dbReference type="InterPro" id="IPR029442">
    <property type="entry name" value="GyrI-like"/>
</dbReference>
<proteinExistence type="predicted"/>
<evidence type="ECO:0000313" key="2">
    <source>
        <dbReference type="EMBL" id="MBV7377413.1"/>
    </source>
</evidence>
<sequence>MTKLELKKTDKTYYTTHKDWHRVTLPPIPYLAITGEGAPEGPGYAEAMQALYPLAYAIKFRSKGEGRDFTVPPVSTQWWADDPTVFTTGDRAAWKWRALIRMPDWVDQAYLDAARATAKPGPRRDEVTLDMIDEGDCFQMLHIGPYSEEAPKLARLHDEIMPEAQVTFGLPHHEIYISNPGRTAPEKLKTILRQPVVPIPK</sequence>
<feature type="domain" description="GyrI-like small molecule binding" evidence="1">
    <location>
        <begin position="23"/>
        <end position="192"/>
    </location>
</feature>
<accession>A0ABS6SWT3</accession>
<protein>
    <submittedName>
        <fullName evidence="2">GyrI-like domain-containing protein</fullName>
    </submittedName>
</protein>
<dbReference type="Proteomes" id="UP000756530">
    <property type="component" value="Unassembled WGS sequence"/>
</dbReference>
<dbReference type="RefSeq" id="WP_218390302.1">
    <property type="nucleotide sequence ID" value="NZ_JAHUZE010000001.1"/>
</dbReference>
<reference evidence="2 3" key="1">
    <citation type="submission" date="2021-05" db="EMBL/GenBank/DDBJ databases">
        <title>Culturable bacteria isolated from Daya Bay.</title>
        <authorList>
            <person name="Zheng W."/>
            <person name="Yu S."/>
            <person name="Huang Y."/>
        </authorList>
    </citation>
    <scope>NUCLEOTIDE SEQUENCE [LARGE SCALE GENOMIC DNA]</scope>
    <source>
        <strain evidence="2 3">DP4N28-5</strain>
    </source>
</reference>
<gene>
    <name evidence="2" type="ORF">KJP28_00640</name>
</gene>
<keyword evidence="3" id="KW-1185">Reference proteome</keyword>
<dbReference type="Pfam" id="PF06445">
    <property type="entry name" value="GyrI-like"/>
    <property type="match status" value="1"/>
</dbReference>
<dbReference type="EMBL" id="JAHUZE010000001">
    <property type="protein sequence ID" value="MBV7377413.1"/>
    <property type="molecule type" value="Genomic_DNA"/>
</dbReference>